<reference evidence="3 4" key="1">
    <citation type="submission" date="2020-08" db="EMBL/GenBank/DDBJ databases">
        <title>Genomic Encyclopedia of Type Strains, Phase IV (KMG-IV): sequencing the most valuable type-strain genomes for metagenomic binning, comparative biology and taxonomic classification.</title>
        <authorList>
            <person name="Goeker M."/>
        </authorList>
    </citation>
    <scope>NUCLEOTIDE SEQUENCE [LARGE SCALE GENOMIC DNA]</scope>
    <source>
        <strain evidence="3 4">DSM 21458</strain>
    </source>
</reference>
<name>A0A841I1H4_9DEIO</name>
<dbReference type="Proteomes" id="UP000569951">
    <property type="component" value="Unassembled WGS sequence"/>
</dbReference>
<feature type="domain" description="Polynucleotide kinase-phosphatase ligase" evidence="2">
    <location>
        <begin position="461"/>
        <end position="837"/>
    </location>
</feature>
<dbReference type="GO" id="GO:0004722">
    <property type="term" value="F:protein serine/threonine phosphatase activity"/>
    <property type="evidence" value="ECO:0007669"/>
    <property type="project" value="UniProtKB-EC"/>
</dbReference>
<evidence type="ECO:0000259" key="2">
    <source>
        <dbReference type="Pfam" id="PF16542"/>
    </source>
</evidence>
<dbReference type="InterPro" id="IPR029052">
    <property type="entry name" value="Metallo-depent_PP-like"/>
</dbReference>
<dbReference type="InterPro" id="IPR024028">
    <property type="entry name" value="PNKP_bac"/>
</dbReference>
<dbReference type="SUPFAM" id="SSF52540">
    <property type="entry name" value="P-loop containing nucleoside triphosphate hydrolases"/>
    <property type="match status" value="1"/>
</dbReference>
<dbReference type="Pfam" id="PF16542">
    <property type="entry name" value="PNKP_ligase"/>
    <property type="match status" value="1"/>
</dbReference>
<sequence>MILSVPDPSLVVLMGASGSGKSSFAGQHFGPSEVLSSDFFRWVVANDETDQSATEAAFELLHLALHKRLERGLLTVVDATNVQKSARAALVRIAKEHDLFAVAIALDLPEEVCQARNEGRANRAFGPQVVRRHVRDLRASLRGLEREGFREVHVLRSSAEVDAARVERRPLRTDRRLERGPFDIIGDIHGCLEETLELLGRLGYARQADGSVIPPEGRRAIFLGDLVDRGPDPVGALRLVMGMVASGAALCVPGNHDVKLARALSGRKVTRNHGLAETMAALEAQSGEFQGEVRRFIESLTSHYVLDGGALVVAHAGLPARFQGRSSGRVREFALYGDVTGETDAYGLPVRRDWAADYRGQAAVVYGHTPVHEPRWVNGAIDIDTGCAFGGRLTALRWPERELVSVPARATYAVPARPLLAAGPGGPYGSAPLDLADFSGRVRLETRLGPTVILTEAQSAAALEVLGRFAVDPRWLVYLPPTMSPPETRREGNLLEHPLEAFAHYRAQGIERVVLEEKHMGSRCVAVVCRDEAAVRRRFGEVSGLGMLYTRSGRRFFDNDALEEAALEALRAGMERSGLWEELNTDWVVLDAELLPWTAKAQQLVRQQYAAVSAAASADLAAAETALAAASARGVDLEDLLEGTRRRTGRVRAYREAFLRYCGPAGTLGDLRLAPFHLLASEGAVHADKPHAWHLEQLERLSRAAPEFVQSTRARWVDLSDEASVARGVAWWEDLTRAGGEGVVVKPESFVARGPKGLVQPGIKVRGREYLRIIYGPEYTAPEHLERLRSRAVGAKRARALREFALGLEGLQHFVEGSALWQVHRYALGVMGLEADPMDPRL</sequence>
<dbReference type="RefSeq" id="WP_183987593.1">
    <property type="nucleotide sequence ID" value="NZ_JACHHG010000008.1"/>
</dbReference>
<gene>
    <name evidence="3" type="ORF">HNR42_002269</name>
</gene>
<proteinExistence type="predicted"/>
<dbReference type="PRINTS" id="PR00114">
    <property type="entry name" value="STPHPHTASE"/>
</dbReference>
<dbReference type="AlphaFoldDB" id="A0A841I1H4"/>
<dbReference type="Gene3D" id="3.30.470.30">
    <property type="entry name" value="DNA ligase/mRNA capping enzyme"/>
    <property type="match status" value="2"/>
</dbReference>
<dbReference type="NCBIfam" id="TIGR04075">
    <property type="entry name" value="bacter_Pnkp"/>
    <property type="match status" value="1"/>
</dbReference>
<dbReference type="InterPro" id="IPR027417">
    <property type="entry name" value="P-loop_NTPase"/>
</dbReference>
<keyword evidence="3" id="KW-0378">Hydrolase</keyword>
<dbReference type="InterPro" id="IPR050126">
    <property type="entry name" value="Ap4A_hydrolase"/>
</dbReference>
<dbReference type="SUPFAM" id="SSF56091">
    <property type="entry name" value="DNA ligase/mRNA capping enzyme, catalytic domain"/>
    <property type="match status" value="1"/>
</dbReference>
<dbReference type="Pfam" id="PF00149">
    <property type="entry name" value="Metallophos"/>
    <property type="match status" value="1"/>
</dbReference>
<keyword evidence="4" id="KW-1185">Reference proteome</keyword>
<dbReference type="PANTHER" id="PTHR42850:SF7">
    <property type="entry name" value="BIS(5'-NUCLEOSYL)-TETRAPHOSPHATASE PRPE [ASYMMETRICAL]"/>
    <property type="match status" value="1"/>
</dbReference>
<accession>A0A841I1H4</accession>
<protein>
    <submittedName>
        <fullName evidence="3">Protein phosphatase</fullName>
        <ecNumber evidence="3">3.1.3.16</ecNumber>
    </submittedName>
</protein>
<dbReference type="SUPFAM" id="SSF56300">
    <property type="entry name" value="Metallo-dependent phosphatases"/>
    <property type="match status" value="1"/>
</dbReference>
<dbReference type="InterPro" id="IPR041780">
    <property type="entry name" value="MPP_PrpE-like"/>
</dbReference>
<dbReference type="InterPro" id="IPR032380">
    <property type="entry name" value="PNKP_ligase_dom"/>
</dbReference>
<dbReference type="InterPro" id="IPR006186">
    <property type="entry name" value="Ser/Thr-sp_prot-phosphatase"/>
</dbReference>
<dbReference type="Pfam" id="PF13671">
    <property type="entry name" value="AAA_33"/>
    <property type="match status" value="1"/>
</dbReference>
<dbReference type="EC" id="3.1.3.16" evidence="3"/>
<dbReference type="EMBL" id="JACHHG010000008">
    <property type="protein sequence ID" value="MBB6098834.1"/>
    <property type="molecule type" value="Genomic_DNA"/>
</dbReference>
<dbReference type="GO" id="GO:0005737">
    <property type="term" value="C:cytoplasm"/>
    <property type="evidence" value="ECO:0007669"/>
    <property type="project" value="TreeGrafter"/>
</dbReference>
<dbReference type="PANTHER" id="PTHR42850">
    <property type="entry name" value="METALLOPHOSPHOESTERASE"/>
    <property type="match status" value="1"/>
</dbReference>
<evidence type="ECO:0000313" key="4">
    <source>
        <dbReference type="Proteomes" id="UP000569951"/>
    </source>
</evidence>
<evidence type="ECO:0000313" key="3">
    <source>
        <dbReference type="EMBL" id="MBB6098834.1"/>
    </source>
</evidence>
<dbReference type="Gene3D" id="3.40.50.300">
    <property type="entry name" value="P-loop containing nucleotide triphosphate hydrolases"/>
    <property type="match status" value="1"/>
</dbReference>
<dbReference type="CDD" id="cd07423">
    <property type="entry name" value="MPP_Prp_like"/>
    <property type="match status" value="1"/>
</dbReference>
<organism evidence="3 4">
    <name type="scientific">Deinobacterium chartae</name>
    <dbReference type="NCBI Taxonomy" id="521158"/>
    <lineage>
        <taxon>Bacteria</taxon>
        <taxon>Thermotogati</taxon>
        <taxon>Deinococcota</taxon>
        <taxon>Deinococci</taxon>
        <taxon>Deinococcales</taxon>
        <taxon>Deinococcaceae</taxon>
        <taxon>Deinobacterium</taxon>
    </lineage>
</organism>
<evidence type="ECO:0000259" key="1">
    <source>
        <dbReference type="Pfam" id="PF00149"/>
    </source>
</evidence>
<feature type="domain" description="Calcineurin-like phosphoesterase" evidence="1">
    <location>
        <begin position="181"/>
        <end position="371"/>
    </location>
</feature>
<dbReference type="Gene3D" id="3.60.21.10">
    <property type="match status" value="1"/>
</dbReference>
<dbReference type="InterPro" id="IPR004843">
    <property type="entry name" value="Calcineurin-like_PHP"/>
</dbReference>
<comment type="caution">
    <text evidence="3">The sequence shown here is derived from an EMBL/GenBank/DDBJ whole genome shotgun (WGS) entry which is preliminary data.</text>
</comment>